<protein>
    <submittedName>
        <fullName evidence="2">CoA-binding protein</fullName>
    </submittedName>
</protein>
<dbReference type="SUPFAM" id="SSF51735">
    <property type="entry name" value="NAD(P)-binding Rossmann-fold domains"/>
    <property type="match status" value="1"/>
</dbReference>
<proteinExistence type="predicted"/>
<dbReference type="Proteomes" id="UP000029628">
    <property type="component" value="Unassembled WGS sequence"/>
</dbReference>
<dbReference type="Pfam" id="PF13380">
    <property type="entry name" value="CoA_binding_2"/>
    <property type="match status" value="1"/>
</dbReference>
<dbReference type="AlphaFoldDB" id="A0A096CS38"/>
<evidence type="ECO:0000313" key="2">
    <source>
        <dbReference type="EMBL" id="KGF48159.1"/>
    </source>
</evidence>
<organism evidence="2 3">
    <name type="scientific">Veillonella montpellierensis DNF00314</name>
    <dbReference type="NCBI Taxonomy" id="1401067"/>
    <lineage>
        <taxon>Bacteria</taxon>
        <taxon>Bacillati</taxon>
        <taxon>Bacillota</taxon>
        <taxon>Negativicutes</taxon>
        <taxon>Veillonellales</taxon>
        <taxon>Veillonellaceae</taxon>
        <taxon>Veillonella</taxon>
    </lineage>
</organism>
<accession>A0A096CS38</accession>
<comment type="caution">
    <text evidence="2">The sequence shown here is derived from an EMBL/GenBank/DDBJ whole genome shotgun (WGS) entry which is preliminary data.</text>
</comment>
<sequence length="125" mass="13726">MTIEEALKKDVVWAVLGATPKENKFGFKLYKRLKSYGYEVYPVNPNAEQVDGDICYSTLTDIPKVVDIVNVVVPEQVGVAAMSECEKLGISTVWLQPGADTDAVINAAKERNINVIIDCVLVQLP</sequence>
<dbReference type="PANTHER" id="PTHR33303:SF2">
    <property type="entry name" value="COA-BINDING DOMAIN-CONTAINING PROTEIN"/>
    <property type="match status" value="1"/>
</dbReference>
<dbReference type="InterPro" id="IPR003781">
    <property type="entry name" value="CoA-bd"/>
</dbReference>
<feature type="domain" description="CoA-binding" evidence="1">
    <location>
        <begin position="6"/>
        <end position="99"/>
    </location>
</feature>
<dbReference type="RefSeq" id="WP_038151063.1">
    <property type="nucleotide sequence ID" value="NZ_JRNT01000005.1"/>
</dbReference>
<dbReference type="SMART" id="SM00881">
    <property type="entry name" value="CoA_binding"/>
    <property type="match status" value="1"/>
</dbReference>
<dbReference type="PANTHER" id="PTHR33303">
    <property type="entry name" value="CYTOPLASMIC PROTEIN-RELATED"/>
    <property type="match status" value="1"/>
</dbReference>
<keyword evidence="3" id="KW-1185">Reference proteome</keyword>
<gene>
    <name evidence="2" type="ORF">HMPREF0872_00750</name>
</gene>
<dbReference type="InterPro" id="IPR036291">
    <property type="entry name" value="NAD(P)-bd_dom_sf"/>
</dbReference>
<dbReference type="Gene3D" id="3.40.50.720">
    <property type="entry name" value="NAD(P)-binding Rossmann-like Domain"/>
    <property type="match status" value="1"/>
</dbReference>
<dbReference type="EMBL" id="JRNT01000005">
    <property type="protein sequence ID" value="KGF48159.1"/>
    <property type="molecule type" value="Genomic_DNA"/>
</dbReference>
<evidence type="ECO:0000313" key="3">
    <source>
        <dbReference type="Proteomes" id="UP000029628"/>
    </source>
</evidence>
<dbReference type="eggNOG" id="COG1832">
    <property type="taxonomic scope" value="Bacteria"/>
</dbReference>
<name>A0A096CS38_9FIRM</name>
<evidence type="ECO:0000259" key="1">
    <source>
        <dbReference type="SMART" id="SM00881"/>
    </source>
</evidence>
<reference evidence="2 3" key="1">
    <citation type="submission" date="2014-07" db="EMBL/GenBank/DDBJ databases">
        <authorList>
            <person name="McCorrison J."/>
            <person name="Sanka R."/>
            <person name="Torralba M."/>
            <person name="Gillis M."/>
            <person name="Haft D.H."/>
            <person name="Methe B."/>
            <person name="Sutton G."/>
            <person name="Nelson K.E."/>
        </authorList>
    </citation>
    <scope>NUCLEOTIDE SEQUENCE [LARGE SCALE GENOMIC DNA]</scope>
    <source>
        <strain evidence="2 3">DNF00314</strain>
    </source>
</reference>